<evidence type="ECO:0000313" key="3">
    <source>
        <dbReference type="Proteomes" id="UP000815677"/>
    </source>
</evidence>
<keyword evidence="3" id="KW-1185">Reference proteome</keyword>
<feature type="compositionally biased region" description="Pro residues" evidence="1">
    <location>
        <begin position="58"/>
        <end position="73"/>
    </location>
</feature>
<name>A0ABQ0KYH2_MYCCL</name>
<evidence type="ECO:0000256" key="1">
    <source>
        <dbReference type="SAM" id="MobiDB-lite"/>
    </source>
</evidence>
<feature type="compositionally biased region" description="Low complexity" evidence="1">
    <location>
        <begin position="1"/>
        <end position="13"/>
    </location>
</feature>
<feature type="compositionally biased region" description="Basic and acidic residues" evidence="1">
    <location>
        <begin position="94"/>
        <end position="107"/>
    </location>
</feature>
<accession>A0ABQ0KYH2</accession>
<protein>
    <submittedName>
        <fullName evidence="2">Uncharacterized protein</fullName>
    </submittedName>
</protein>
<proteinExistence type="predicted"/>
<gene>
    <name evidence="2" type="ORF">MCHLO_01513</name>
</gene>
<feature type="region of interest" description="Disordered" evidence="1">
    <location>
        <begin position="1"/>
        <end position="22"/>
    </location>
</feature>
<reference evidence="2" key="1">
    <citation type="submission" date="2014-09" db="EMBL/GenBank/DDBJ databases">
        <title>Genome sequence of the luminous mushroom Mycena chlorophos for searching fungal bioluminescence genes.</title>
        <authorList>
            <person name="Tanaka Y."/>
            <person name="Kasuga D."/>
            <person name="Oba Y."/>
            <person name="Hase S."/>
            <person name="Sato K."/>
            <person name="Oba Y."/>
            <person name="Sakakibara Y."/>
        </authorList>
    </citation>
    <scope>NUCLEOTIDE SEQUENCE</scope>
</reference>
<feature type="compositionally biased region" description="Basic and acidic residues" evidence="1">
    <location>
        <begin position="136"/>
        <end position="149"/>
    </location>
</feature>
<feature type="compositionally biased region" description="Low complexity" evidence="1">
    <location>
        <begin position="117"/>
        <end position="135"/>
    </location>
</feature>
<organism evidence="2 3">
    <name type="scientific">Mycena chlorophos</name>
    <name type="common">Agaric fungus</name>
    <name type="synonym">Agaricus chlorophos</name>
    <dbReference type="NCBI Taxonomy" id="658473"/>
    <lineage>
        <taxon>Eukaryota</taxon>
        <taxon>Fungi</taxon>
        <taxon>Dikarya</taxon>
        <taxon>Basidiomycota</taxon>
        <taxon>Agaricomycotina</taxon>
        <taxon>Agaricomycetes</taxon>
        <taxon>Agaricomycetidae</taxon>
        <taxon>Agaricales</taxon>
        <taxon>Marasmiineae</taxon>
        <taxon>Mycenaceae</taxon>
        <taxon>Mycena</taxon>
    </lineage>
</organism>
<sequence>MPASASAPTMSAPGQSSAVSGGHGYVAATHMSAYGSSSASPNVPPVMPRFRPIMPALPASPPLPHTTNPPPGTMPRYANEAYPHLIQGSGEPPEEYRRAYSNDHDGDGYYGPEVAEGGPTSSGPSTGYPRYGDYPGYRDPESSGEYYRG</sequence>
<dbReference type="EMBL" id="DF839342">
    <property type="protein sequence ID" value="GAT43848.1"/>
    <property type="molecule type" value="Genomic_DNA"/>
</dbReference>
<feature type="region of interest" description="Disordered" evidence="1">
    <location>
        <begin position="34"/>
        <end position="149"/>
    </location>
</feature>
<evidence type="ECO:0000313" key="2">
    <source>
        <dbReference type="EMBL" id="GAT43848.1"/>
    </source>
</evidence>
<dbReference type="Proteomes" id="UP000815677">
    <property type="component" value="Unassembled WGS sequence"/>
</dbReference>